<reference evidence="1" key="1">
    <citation type="journal article" date="2015" name="Nature">
        <title>Complex archaea that bridge the gap between prokaryotes and eukaryotes.</title>
        <authorList>
            <person name="Spang A."/>
            <person name="Saw J.H."/>
            <person name="Jorgensen S.L."/>
            <person name="Zaremba-Niedzwiedzka K."/>
            <person name="Martijn J."/>
            <person name="Lind A.E."/>
            <person name="van Eijk R."/>
            <person name="Schleper C."/>
            <person name="Guy L."/>
            <person name="Ettema T.J."/>
        </authorList>
    </citation>
    <scope>NUCLEOTIDE SEQUENCE</scope>
</reference>
<name>A0A0F9GJR9_9ZZZZ</name>
<dbReference type="AlphaFoldDB" id="A0A0F9GJR9"/>
<organism evidence="1">
    <name type="scientific">marine sediment metagenome</name>
    <dbReference type="NCBI Taxonomy" id="412755"/>
    <lineage>
        <taxon>unclassified sequences</taxon>
        <taxon>metagenomes</taxon>
        <taxon>ecological metagenomes</taxon>
    </lineage>
</organism>
<comment type="caution">
    <text evidence="1">The sequence shown here is derived from an EMBL/GenBank/DDBJ whole genome shotgun (WGS) entry which is preliminary data.</text>
</comment>
<proteinExistence type="predicted"/>
<gene>
    <name evidence="1" type="ORF">LCGC14_1818220</name>
</gene>
<sequence>MGRRDMTQSHRFEGVPTGLRCRATNAGLPDYLLCDRPLYRYTTRTGQIDQCASGHFSEVGDAR</sequence>
<dbReference type="EMBL" id="LAZR01017764">
    <property type="protein sequence ID" value="KKL99053.1"/>
    <property type="molecule type" value="Genomic_DNA"/>
</dbReference>
<accession>A0A0F9GJR9</accession>
<protein>
    <submittedName>
        <fullName evidence="1">Uncharacterized protein</fullName>
    </submittedName>
</protein>
<evidence type="ECO:0000313" key="1">
    <source>
        <dbReference type="EMBL" id="KKL99053.1"/>
    </source>
</evidence>